<dbReference type="RefSeq" id="WP_136168381.1">
    <property type="nucleotide sequence ID" value="NZ_KZ819097.1"/>
</dbReference>
<dbReference type="Proteomes" id="UP000296159">
    <property type="component" value="Unassembled WGS sequence"/>
</dbReference>
<comment type="caution">
    <text evidence="1">The sequence shown here is derived from an EMBL/GenBank/DDBJ whole genome shotgun (WGS) entry which is preliminary data.</text>
</comment>
<dbReference type="EMBL" id="QDKH01000035">
    <property type="protein sequence ID" value="PWC10729.1"/>
    <property type="molecule type" value="Genomic_DNA"/>
</dbReference>
<evidence type="ECO:0000313" key="1">
    <source>
        <dbReference type="EMBL" id="PWC10729.1"/>
    </source>
</evidence>
<sequence>MIQIDTTTLNQLRLRQRQRTQPTAGLALVVMGDACRGWTLRMTWRAQALPGDECRDVAGLRLLASEQHWRHLAQARISSDAQGVWVEFQPVGCRCEEGSCAAAPV</sequence>
<gene>
    <name evidence="1" type="ORF">DDT56_21340</name>
</gene>
<accession>A0A2U1TMX7</accession>
<reference evidence="1 2" key="1">
    <citation type="submission" date="2018-04" db="EMBL/GenBank/DDBJ databases">
        <title>Brenneria corticis sp.nov.</title>
        <authorList>
            <person name="Li Y."/>
        </authorList>
    </citation>
    <scope>NUCLEOTIDE SEQUENCE [LARGE SCALE GENOMIC DNA]</scope>
    <source>
        <strain evidence="1 2">CFCC 11842</strain>
    </source>
</reference>
<evidence type="ECO:0000313" key="2">
    <source>
        <dbReference type="Proteomes" id="UP000296159"/>
    </source>
</evidence>
<proteinExistence type="predicted"/>
<keyword evidence="2" id="KW-1185">Reference proteome</keyword>
<organism evidence="1 2">
    <name type="scientific">Brenneria corticis</name>
    <dbReference type="NCBI Taxonomy" id="2173106"/>
    <lineage>
        <taxon>Bacteria</taxon>
        <taxon>Pseudomonadati</taxon>
        <taxon>Pseudomonadota</taxon>
        <taxon>Gammaproteobacteria</taxon>
        <taxon>Enterobacterales</taxon>
        <taxon>Pectobacteriaceae</taxon>
        <taxon>Brenneria</taxon>
    </lineage>
</organism>
<name>A0A2U1TMX7_9GAMM</name>
<protein>
    <submittedName>
        <fullName evidence="1">Uncharacterized protein</fullName>
    </submittedName>
</protein>
<dbReference type="AlphaFoldDB" id="A0A2U1TMX7"/>